<dbReference type="InterPro" id="IPR002509">
    <property type="entry name" value="NODB_dom"/>
</dbReference>
<dbReference type="SUPFAM" id="SSF88713">
    <property type="entry name" value="Glycoside hydrolase/deacetylase"/>
    <property type="match status" value="1"/>
</dbReference>
<dbReference type="PANTHER" id="PTHR47561:SF1">
    <property type="entry name" value="POLYSACCHARIDE DEACETYLASE FAMILY PROTEIN (AFU_ORTHOLOGUE AFUA_6G05030)"/>
    <property type="match status" value="1"/>
</dbReference>
<protein>
    <submittedName>
        <fullName evidence="2">Polysaccharide deacetylase family protein</fullName>
    </submittedName>
</protein>
<accession>A0A9D6V2Z3</accession>
<evidence type="ECO:0000259" key="1">
    <source>
        <dbReference type="Pfam" id="PF01522"/>
    </source>
</evidence>
<dbReference type="PANTHER" id="PTHR47561">
    <property type="entry name" value="POLYSACCHARIDE DEACETYLASE FAMILY PROTEIN (AFU_ORTHOLOGUE AFUA_6G05030)"/>
    <property type="match status" value="1"/>
</dbReference>
<dbReference type="InterPro" id="IPR011330">
    <property type="entry name" value="Glyco_hydro/deAcase_b/a-brl"/>
</dbReference>
<dbReference type="EMBL" id="JACRDE010000054">
    <property type="protein sequence ID" value="MBI5248227.1"/>
    <property type="molecule type" value="Genomic_DNA"/>
</dbReference>
<dbReference type="GO" id="GO:0016810">
    <property type="term" value="F:hydrolase activity, acting on carbon-nitrogen (but not peptide) bonds"/>
    <property type="evidence" value="ECO:0007669"/>
    <property type="project" value="InterPro"/>
</dbReference>
<proteinExistence type="predicted"/>
<reference evidence="2" key="1">
    <citation type="submission" date="2020-07" db="EMBL/GenBank/DDBJ databases">
        <title>Huge and variable diversity of episymbiotic CPR bacteria and DPANN archaea in groundwater ecosystems.</title>
        <authorList>
            <person name="He C.Y."/>
            <person name="Keren R."/>
            <person name="Whittaker M."/>
            <person name="Farag I.F."/>
            <person name="Doudna J."/>
            <person name="Cate J.H.D."/>
            <person name="Banfield J.F."/>
        </authorList>
    </citation>
    <scope>NUCLEOTIDE SEQUENCE</scope>
    <source>
        <strain evidence="2">NC_groundwater_1664_Pr3_B-0.1um_52_9</strain>
    </source>
</reference>
<dbReference type="Pfam" id="PF01522">
    <property type="entry name" value="Polysacc_deac_1"/>
    <property type="match status" value="1"/>
</dbReference>
<dbReference type="AlphaFoldDB" id="A0A9D6V2Z3"/>
<comment type="caution">
    <text evidence="2">The sequence shown here is derived from an EMBL/GenBank/DDBJ whole genome shotgun (WGS) entry which is preliminary data.</text>
</comment>
<feature type="domain" description="NodB homology" evidence="1">
    <location>
        <begin position="80"/>
        <end position="155"/>
    </location>
</feature>
<sequence length="456" mass="51349">MAGNPLIGNLLRELRIGYTTISAIDREHAQQQGQECARDLLEGRGEISIPNIPQQDVTRDGGAAGSFTLIFDLEQFGGARYGMPRLLSLLESSGIRAVFFVTGFIAEIYPGLVRRIADGGHEIGIHGAMHEFFQGRSLDEQTARIRAHADILKNYADIYGANLIFRMDGMTPEAVLKSGLKYFALFRKHLYHRTRYIQASGRTRAFRTSSGDMYFIPVGVETYDRSLQEMEGMIRSALRTAHEEGHNHVSILMHPFKDGALKRIATVQALIWKLTRDLKLRPVKLHEIPEPAPTREEATKILYRWDEHEAVASPQDRFSKSTRSWWAPPTFHSRRTENVTDALERAAIPVILSAEIRQNEKCVYVYPDASPSGVTVTGIDPIRDTSKVAAEIAAILGKNSSVNLSPGSGLADLWNNWAFQIPRTWNDLTMLIRRIKNKLRRLIQTSKIGRIGYHSF</sequence>
<name>A0A9D6V2Z3_9BACT</name>
<evidence type="ECO:0000313" key="2">
    <source>
        <dbReference type="EMBL" id="MBI5248227.1"/>
    </source>
</evidence>
<gene>
    <name evidence="2" type="ORF">HY912_01920</name>
</gene>
<dbReference type="Proteomes" id="UP000807825">
    <property type="component" value="Unassembled WGS sequence"/>
</dbReference>
<organism evidence="2 3">
    <name type="scientific">Desulfomonile tiedjei</name>
    <dbReference type="NCBI Taxonomy" id="2358"/>
    <lineage>
        <taxon>Bacteria</taxon>
        <taxon>Pseudomonadati</taxon>
        <taxon>Thermodesulfobacteriota</taxon>
        <taxon>Desulfomonilia</taxon>
        <taxon>Desulfomonilales</taxon>
        <taxon>Desulfomonilaceae</taxon>
        <taxon>Desulfomonile</taxon>
    </lineage>
</organism>
<dbReference type="GO" id="GO:0005975">
    <property type="term" value="P:carbohydrate metabolic process"/>
    <property type="evidence" value="ECO:0007669"/>
    <property type="project" value="InterPro"/>
</dbReference>
<dbReference type="Gene3D" id="3.20.20.370">
    <property type="entry name" value="Glycoside hydrolase/deacetylase"/>
    <property type="match status" value="1"/>
</dbReference>
<evidence type="ECO:0000313" key="3">
    <source>
        <dbReference type="Proteomes" id="UP000807825"/>
    </source>
</evidence>